<feature type="domain" description="CHAT" evidence="1">
    <location>
        <begin position="918"/>
        <end position="1215"/>
    </location>
</feature>
<organism evidence="2 3">
    <name type="scientific">Emericellopsis cladophorae</name>
    <dbReference type="NCBI Taxonomy" id="2686198"/>
    <lineage>
        <taxon>Eukaryota</taxon>
        <taxon>Fungi</taxon>
        <taxon>Dikarya</taxon>
        <taxon>Ascomycota</taxon>
        <taxon>Pezizomycotina</taxon>
        <taxon>Sordariomycetes</taxon>
        <taxon>Hypocreomycetidae</taxon>
        <taxon>Hypocreales</taxon>
        <taxon>Bionectriaceae</taxon>
        <taxon>Emericellopsis</taxon>
    </lineage>
</organism>
<name>A0A9P9XX70_9HYPO</name>
<reference evidence="2" key="1">
    <citation type="journal article" date="2021" name="J Fungi (Basel)">
        <title>Genomic and Metabolomic Analyses of the Marine Fungus Emericellopsis cladophorae: Insights into Saltwater Adaptability Mechanisms and Its Biosynthetic Potential.</title>
        <authorList>
            <person name="Goncalves M.F.M."/>
            <person name="Hilario S."/>
            <person name="Van de Peer Y."/>
            <person name="Esteves A.C."/>
            <person name="Alves A."/>
        </authorList>
    </citation>
    <scope>NUCLEOTIDE SEQUENCE</scope>
    <source>
        <strain evidence="2">MUM 19.33</strain>
    </source>
</reference>
<proteinExistence type="predicted"/>
<evidence type="ECO:0000313" key="3">
    <source>
        <dbReference type="Proteomes" id="UP001055219"/>
    </source>
</evidence>
<sequence>MDPAEVEQVKARLTAYRTMGHFASGAEYHEKLSEAARAMKSIAIEICLLYLVQGQLRLAAAACDAAGGSMFLDLDSDSGDGDGDGDGDHVPASILDQEAVAFELLRAFVWIVRYSKLHTALKIARKVNAILKFECHRTALDNRNGLDDAWPGTIRFSEYRVLMELFYWKIVVVAADQGLLDIKSTRTGAVKGISALRQKLESEARWREARSLVYFEFGCVEDKADALALLQRFACALGLEEWQVERAMTLIDIGQLQIQSKDASIKDMGRQTLREAQEILIRVSHGYGSTEIDLILVDADELGINCLIHSITPQLSIGTHRDAVARAMQLLEDHIESTGSEILKQLSLIHATTQAGINSSEYGFALQSLETYLVRSLPEEIGFNYHANLYKMLASVYSSFGEHAKAVDASERAFEIANSGVNYEEKSDVAFYLSHRLWSASREVQPQGSETRGWFARGIDLGAVWAEADAGHGYKQGEMQKSIQIARWKLSQDPENPDTRDPEEAQRWVARAKGLASDGDIQLQYQILELEIQTLSQQKKLAECFQKSQAFLRKLTTVADVPILTRAQAMILTSIHADSYARGVFAEWRKKDNASLDDIKPSLLLRARALEWMFLAVRLFRQTSGVELIVPIINAAFGLLYDLLPLLGDRGDVFIRQYLGELEQTEKICDDMRRSVIPVDGVKSLMAKRLLVAKQASIDLYRHGVSASLRVGDASKAWVWLQKGKARAFNDSLGAHSVIPEALLRRINEDAVASELLREEQSALDLLGEPQINYVLAARRLAETRKRMADNPLLAEALRMKDETLRIDENLGDEVMRQRLQASNIGPEEVAFVDWYIPPAKRAGSRSDTIVLFCRRLDGTTHTTPLPLSVAEVTSWLHRAFAYPDLATPPLARKTGNRFLQQMSGLLEGLGDYTKAGDLLVLSPSGLLNGIPLHALKVKGELLLQRNLVVYASSTSTLCQCLSRACSRPPRSEHAQSCDSSSLRAQYFAVYEEPLKATERRLIFEHVDHLATKIPGDVSCGPDATPGQFLQRASGARWVHYHGHARYDATDVMKSSLVLSNGNDVFSPGSDDQDEDGIDELDVLRLFDAALPAGGAHYTVIACDSGTQNVGPGDEPLGIIPSLLHAGATSVLGCLWPIDSRSGRAFSKAFYDDLSGCSGGDSSLKGDGGEGGGGGGGGVFQLARASRGAAMKMAAGELGDEFKQPYHWASFSLHGLWYLPC</sequence>
<evidence type="ECO:0000259" key="1">
    <source>
        <dbReference type="Pfam" id="PF12770"/>
    </source>
</evidence>
<protein>
    <submittedName>
        <fullName evidence="2">Tetratricopeptide repeat</fullName>
    </submittedName>
</protein>
<evidence type="ECO:0000313" key="2">
    <source>
        <dbReference type="EMBL" id="KAI6779365.1"/>
    </source>
</evidence>
<keyword evidence="3" id="KW-1185">Reference proteome</keyword>
<dbReference type="EMBL" id="JAGIXG020000048">
    <property type="protein sequence ID" value="KAI6779365.1"/>
    <property type="molecule type" value="Genomic_DNA"/>
</dbReference>
<dbReference type="GeneID" id="75826982"/>
<gene>
    <name evidence="2" type="ORF">J7T54_000463</name>
</gene>
<dbReference type="RefSeq" id="XP_051360221.1">
    <property type="nucleotide sequence ID" value="XM_051508753.1"/>
</dbReference>
<dbReference type="Pfam" id="PF12770">
    <property type="entry name" value="CHAT"/>
    <property type="match status" value="1"/>
</dbReference>
<dbReference type="AlphaFoldDB" id="A0A9P9XX70"/>
<dbReference type="Proteomes" id="UP001055219">
    <property type="component" value="Unassembled WGS sequence"/>
</dbReference>
<comment type="caution">
    <text evidence="2">The sequence shown here is derived from an EMBL/GenBank/DDBJ whole genome shotgun (WGS) entry which is preliminary data.</text>
</comment>
<reference evidence="2" key="2">
    <citation type="submission" date="2022-07" db="EMBL/GenBank/DDBJ databases">
        <authorList>
            <person name="Goncalves M.F.M."/>
            <person name="Hilario S."/>
            <person name="Van De Peer Y."/>
            <person name="Esteves A.C."/>
            <person name="Alves A."/>
        </authorList>
    </citation>
    <scope>NUCLEOTIDE SEQUENCE</scope>
    <source>
        <strain evidence="2">MUM 19.33</strain>
    </source>
</reference>
<accession>A0A9P9XX70</accession>
<dbReference type="InterPro" id="IPR024983">
    <property type="entry name" value="CHAT_dom"/>
</dbReference>
<dbReference type="OrthoDB" id="9991317at2759"/>